<keyword evidence="2" id="KW-1185">Reference proteome</keyword>
<evidence type="ECO:0000313" key="2">
    <source>
        <dbReference type="Proteomes" id="UP000606008"/>
    </source>
</evidence>
<dbReference type="RefSeq" id="WP_166694282.1">
    <property type="nucleotide sequence ID" value="NZ_WAEL01000015.1"/>
</dbReference>
<proteinExistence type="predicted"/>
<comment type="caution">
    <text evidence="1">The sequence shown here is derived from an EMBL/GenBank/DDBJ whole genome shotgun (WGS) entry which is preliminary data.</text>
</comment>
<dbReference type="EMBL" id="WAEL01000015">
    <property type="protein sequence ID" value="NID13770.1"/>
    <property type="molecule type" value="Genomic_DNA"/>
</dbReference>
<dbReference type="Proteomes" id="UP000606008">
    <property type="component" value="Unassembled WGS sequence"/>
</dbReference>
<name>A0ABX0QRI6_9BACT</name>
<evidence type="ECO:0000313" key="1">
    <source>
        <dbReference type="EMBL" id="NID13770.1"/>
    </source>
</evidence>
<protein>
    <recommendedName>
        <fullName evidence="3">Terminase</fullName>
    </recommendedName>
</protein>
<gene>
    <name evidence="1" type="ORF">F7231_26615</name>
</gene>
<sequence>MTVVRSTLPSAAEARDIRQGHMNSAQLMARLINPQNFTGVIGRGGGKSDGILAPHLHDCVKQMPRGSFVLLGVSYIQILTRTLPAILNGLHRLGYERDRNYWVGRYPEKSLGLKLPYFSPLDPKYSMFIRDGDELSVVPLVGQDRPGSANGLSVDAVLGDEVKFINKRKLDEEVRPIKRGNRQRYGHCHLLHGEWFTTDMPTGKEAKWIFEAEAQSNLPHNRQAVELILGLEQAIYDDRQRLRKGPNAAASARIIEHQALLGELRRELTYYHEASSFVNIDVLGMQYFREQKRDLPPARFNAQILSKRDQGAEGGFYPSFDRDLHCYDAIDYGYVDNQEFGALFNDCRKDVDDDPSADLTIAGDYGASFNCLWVGQRLSRFSARNKTGRDEVRYLNHFYLPHPQETVDVVQKFCDYYKYRLRKRVEYVFDLTAVGTSGLNKNTYASVVIDTLRKNGWTVIERYIGKVPAHNERYLAWGKALREQTPGVPLQRFNRENTMVGTSAMLGAGTKQGRNGFEKDKTDERNQAIDQHLTTHLTDAADTLFWWLTVLVGGTGDISGVLTSA</sequence>
<accession>A0ABX0QRI6</accession>
<reference evidence="2" key="1">
    <citation type="submission" date="2019-09" db="EMBL/GenBank/DDBJ databases">
        <authorList>
            <person name="Jung D.-H."/>
        </authorList>
    </citation>
    <scope>NUCLEOTIDE SEQUENCE [LARGE SCALE GENOMIC DNA]</scope>
    <source>
        <strain evidence="2">JA-25</strain>
    </source>
</reference>
<organism evidence="1 2">
    <name type="scientific">Fibrivirga algicola</name>
    <dbReference type="NCBI Taxonomy" id="2950420"/>
    <lineage>
        <taxon>Bacteria</taxon>
        <taxon>Pseudomonadati</taxon>
        <taxon>Bacteroidota</taxon>
        <taxon>Cytophagia</taxon>
        <taxon>Cytophagales</taxon>
        <taxon>Spirosomataceae</taxon>
        <taxon>Fibrivirga</taxon>
    </lineage>
</organism>
<evidence type="ECO:0008006" key="3">
    <source>
        <dbReference type="Google" id="ProtNLM"/>
    </source>
</evidence>
<reference evidence="2" key="2">
    <citation type="submission" date="2023-07" db="EMBL/GenBank/DDBJ databases">
        <authorList>
            <person name="Jung D.-H."/>
        </authorList>
    </citation>
    <scope>NUCLEOTIDE SEQUENCE [LARGE SCALE GENOMIC DNA]</scope>
    <source>
        <strain evidence="2">JA-25</strain>
    </source>
</reference>